<feature type="transmembrane region" description="Helical" evidence="4">
    <location>
        <begin position="415"/>
        <end position="437"/>
    </location>
</feature>
<comment type="similarity">
    <text evidence="2">Belongs to the major facilitator superfamily. Monocarboxylate porter (TC 2.A.1.13) family.</text>
</comment>
<name>A0A9P3HDA5_9FUNG</name>
<keyword evidence="4" id="KW-0472">Membrane</keyword>
<sequence length="449" mass="48271">MTTITPSSENEKQEAIPQSTETHPDKESISPGEQKAISATSTLVEPDVLKDFPEGGFGWLVVLASFVIYFWTFGLNSTFGVFQAHFLRVGAFNHATEADLSWVGSLAAGVVFLPGPFINTLIRHLGLYTLVIVGTLSCSLGFILASFATQLWQLYLTQGLLFGLGGGMVFLSTISMTSQYFNKRRGFANGIVVSGSGLGGLVLAPLTNLLISKMGVQWCQRILGFCMLACLVAIFPFLRPRVKTVKTVSIVDWSLFKVKGFGWLWAFSLVMPFGYMIPVFLTPTYSSFILGQSSATGAQLISIFAGVNAAARIGMGFVSDHVGRVNTLFVCCFMAGMASLAIWSVATSITILTVFMVVFGAFGGGFISMVPVVTAQVVGVERLTAALGILYFGQMIGNLFGAPIATAIMKVQHGQYLGAILFAGLAPLVASFFVLVIRFQMNKKVFAFV</sequence>
<dbReference type="CDD" id="cd17352">
    <property type="entry name" value="MFS_MCT_SLC16"/>
    <property type="match status" value="1"/>
</dbReference>
<comment type="caution">
    <text evidence="6">The sequence shown here is derived from an EMBL/GenBank/DDBJ whole genome shotgun (WGS) entry which is preliminary data.</text>
</comment>
<evidence type="ECO:0000256" key="4">
    <source>
        <dbReference type="SAM" id="Phobius"/>
    </source>
</evidence>
<feature type="transmembrane region" description="Helical" evidence="4">
    <location>
        <begin position="325"/>
        <end position="343"/>
    </location>
</feature>
<dbReference type="InterPro" id="IPR050327">
    <property type="entry name" value="Proton-linked_MCT"/>
</dbReference>
<dbReference type="Gene3D" id="1.20.1250.20">
    <property type="entry name" value="MFS general substrate transporter like domains"/>
    <property type="match status" value="2"/>
</dbReference>
<evidence type="ECO:0000259" key="5">
    <source>
        <dbReference type="PROSITE" id="PS50850"/>
    </source>
</evidence>
<keyword evidence="4" id="KW-0812">Transmembrane</keyword>
<feature type="transmembrane region" description="Helical" evidence="4">
    <location>
        <begin position="186"/>
        <end position="210"/>
    </location>
</feature>
<feature type="transmembrane region" description="Helical" evidence="4">
    <location>
        <begin position="385"/>
        <end position="409"/>
    </location>
</feature>
<comment type="subcellular location">
    <subcellularLocation>
        <location evidence="1">Membrane</location>
        <topology evidence="1">Multi-pass membrane protein</topology>
    </subcellularLocation>
</comment>
<dbReference type="Proteomes" id="UP000827284">
    <property type="component" value="Unassembled WGS sequence"/>
</dbReference>
<dbReference type="EMBL" id="BQFW01000009">
    <property type="protein sequence ID" value="GJJ74491.1"/>
    <property type="molecule type" value="Genomic_DNA"/>
</dbReference>
<keyword evidence="7" id="KW-1185">Reference proteome</keyword>
<feature type="domain" description="Major facilitator superfamily (MFS) profile" evidence="5">
    <location>
        <begin position="57"/>
        <end position="442"/>
    </location>
</feature>
<protein>
    <recommendedName>
        <fullName evidence="5">Major facilitator superfamily (MFS) profile domain-containing protein</fullName>
    </recommendedName>
</protein>
<dbReference type="PANTHER" id="PTHR11360">
    <property type="entry name" value="MONOCARBOXYLATE TRANSPORTER"/>
    <property type="match status" value="1"/>
</dbReference>
<evidence type="ECO:0000256" key="2">
    <source>
        <dbReference type="ARBA" id="ARBA00006727"/>
    </source>
</evidence>
<dbReference type="GO" id="GO:0016020">
    <property type="term" value="C:membrane"/>
    <property type="evidence" value="ECO:0007669"/>
    <property type="project" value="UniProtKB-SubCell"/>
</dbReference>
<accession>A0A9P3HDA5</accession>
<reference evidence="6" key="1">
    <citation type="submission" date="2021-11" db="EMBL/GenBank/DDBJ databases">
        <authorList>
            <person name="Herlambang A."/>
            <person name="Guo Y."/>
            <person name="Takashima Y."/>
            <person name="Nishizawa T."/>
        </authorList>
    </citation>
    <scope>NUCLEOTIDE SEQUENCE</scope>
    <source>
        <strain evidence="6">E1425</strain>
    </source>
</reference>
<dbReference type="InterPro" id="IPR011701">
    <property type="entry name" value="MFS"/>
</dbReference>
<dbReference type="InterPro" id="IPR020846">
    <property type="entry name" value="MFS_dom"/>
</dbReference>
<dbReference type="InterPro" id="IPR036259">
    <property type="entry name" value="MFS_trans_sf"/>
</dbReference>
<dbReference type="AlphaFoldDB" id="A0A9P3HDA5"/>
<gene>
    <name evidence="6" type="ORF">EMPS_06849</name>
</gene>
<dbReference type="PANTHER" id="PTHR11360:SF284">
    <property type="entry name" value="EG:103B4.3 PROTEIN-RELATED"/>
    <property type="match status" value="1"/>
</dbReference>
<feature type="transmembrane region" description="Helical" evidence="4">
    <location>
        <begin position="100"/>
        <end position="118"/>
    </location>
</feature>
<dbReference type="OrthoDB" id="6499973at2759"/>
<organism evidence="6 7">
    <name type="scientific">Entomortierella parvispora</name>
    <dbReference type="NCBI Taxonomy" id="205924"/>
    <lineage>
        <taxon>Eukaryota</taxon>
        <taxon>Fungi</taxon>
        <taxon>Fungi incertae sedis</taxon>
        <taxon>Mucoromycota</taxon>
        <taxon>Mortierellomycotina</taxon>
        <taxon>Mortierellomycetes</taxon>
        <taxon>Mortierellales</taxon>
        <taxon>Mortierellaceae</taxon>
        <taxon>Entomortierella</taxon>
    </lineage>
</organism>
<evidence type="ECO:0000256" key="1">
    <source>
        <dbReference type="ARBA" id="ARBA00004141"/>
    </source>
</evidence>
<feature type="transmembrane region" description="Helical" evidence="4">
    <location>
        <begin position="222"/>
        <end position="239"/>
    </location>
</feature>
<feature type="transmembrane region" description="Helical" evidence="4">
    <location>
        <begin position="154"/>
        <end position="174"/>
    </location>
</feature>
<dbReference type="GO" id="GO:0022857">
    <property type="term" value="F:transmembrane transporter activity"/>
    <property type="evidence" value="ECO:0007669"/>
    <property type="project" value="InterPro"/>
</dbReference>
<feature type="transmembrane region" description="Helical" evidence="4">
    <location>
        <begin position="300"/>
        <end position="318"/>
    </location>
</feature>
<feature type="transmembrane region" description="Helical" evidence="4">
    <location>
        <begin position="349"/>
        <end position="373"/>
    </location>
</feature>
<keyword evidence="4" id="KW-1133">Transmembrane helix</keyword>
<dbReference type="PROSITE" id="PS50850">
    <property type="entry name" value="MFS"/>
    <property type="match status" value="1"/>
</dbReference>
<feature type="region of interest" description="Disordered" evidence="3">
    <location>
        <begin position="1"/>
        <end position="33"/>
    </location>
</feature>
<feature type="transmembrane region" description="Helical" evidence="4">
    <location>
        <begin position="57"/>
        <end position="80"/>
    </location>
</feature>
<evidence type="ECO:0000256" key="3">
    <source>
        <dbReference type="SAM" id="MobiDB-lite"/>
    </source>
</evidence>
<feature type="transmembrane region" description="Helical" evidence="4">
    <location>
        <begin position="260"/>
        <end position="280"/>
    </location>
</feature>
<evidence type="ECO:0000313" key="7">
    <source>
        <dbReference type="Proteomes" id="UP000827284"/>
    </source>
</evidence>
<dbReference type="Pfam" id="PF07690">
    <property type="entry name" value="MFS_1"/>
    <property type="match status" value="1"/>
</dbReference>
<reference evidence="6" key="2">
    <citation type="journal article" date="2022" name="Microbiol. Resour. Announc.">
        <title>Whole-Genome Sequence of Entomortierella parvispora E1425, a Mucoromycotan Fungus Associated with Burkholderiaceae-Related Endosymbiotic Bacteria.</title>
        <authorList>
            <person name="Herlambang A."/>
            <person name="Guo Y."/>
            <person name="Takashima Y."/>
            <person name="Narisawa K."/>
            <person name="Ohta H."/>
            <person name="Nishizawa T."/>
        </authorList>
    </citation>
    <scope>NUCLEOTIDE SEQUENCE</scope>
    <source>
        <strain evidence="6">E1425</strain>
    </source>
</reference>
<dbReference type="SUPFAM" id="SSF103473">
    <property type="entry name" value="MFS general substrate transporter"/>
    <property type="match status" value="1"/>
</dbReference>
<evidence type="ECO:0000313" key="6">
    <source>
        <dbReference type="EMBL" id="GJJ74491.1"/>
    </source>
</evidence>
<feature type="transmembrane region" description="Helical" evidence="4">
    <location>
        <begin position="125"/>
        <end position="148"/>
    </location>
</feature>
<proteinExistence type="inferred from homology"/>